<sequence>MKSYQVNGNDGKRETNSKPDNIEEETTEKKEAKMKEEKEEKQKQASLRSLYRYGKAVDYLFVGIALICSIGSGVLQPVMFLLFGEMTNSFVENAGQNTTEETKLAQDRLTDDMNKFTIYFCGFGAGSFILNYIRYLFLLNISYKISSRMRSALFTSLLHKEIEWFDKNEIGTLNSRLVGDINKVEEGIGDKVGTIFAGLSGFIGGFVIAFVKGWKLTLVILATTPIIAILGAAVSKLSAILAQKELQVYSKAGAVAEQAISNIRTISAFSGQQKEAARYDQQLGKAKKFGIKKGLATGIFMGSFNLAFFGMMALALWYGGKLYRDEGLKVGDTVTVFFSVLLGAFFLGLLGPALEALASARAAAYALYQIIDSKSTIDSNSKNGKKSKIQGNIEFRNVKFRYPTRQEIPVLNGVSFQVSTGDTMALVGSSGCGKSTSVQLLQRFYDPEEGEILLDGVNIKDINVGWLRDHIGVVSQEPILFDNTIKENIRLGREGVTDDDIEKAARNANAYNFITKLPYGFNTNVGERGAQLSGGQKQRIAIARALVRNPVILLLDEATSALDTESESIVQDALNKASAGRTTIVIAHRLSTIRNANTICAFDKGHIVEKGNHDELMKIEGGIYNKLVTAQQFKDEEEKTDDDFRSDDIDIEYQFKRQKSNGSNNSRRGKHGLTSMTSIKDDEVLDDEEGDVAPTPFFQILKLNAPEWCWILVGVFGALITGGVNPVFAVLFGDVIKAFTKEDSEQKKEIALYCGLFAGIGVLAALSKVVQDWALAVSSEKLTLRLRKKTFRSIIKQDISYFDDPKNSTGAITTRLSADASSVQGAAGVRLGTFVQSFGVLGIGVILAMYYSWKLTLAIIAFVPLLILGGAMEMIIMSGMHGKSSKNLEEASKISTQCLSNIRTVAQLCKEKHFALAYKKTLQSEQASKMKKIHVIAFGFSISQSVMFFVFAATFAFGTYLIKNDNMSFDEVFKVFGAIAFGAQSVGELASFAPNYGKARIAATRLFRIFARQPLIDSSSPDGKKPSTVSGVIEFKDVFFSYPTRPNATVLKGLNIKVEPGQTLALVGSSGCGKSTSVSLLERFYNPFKGVITLDGVDLESLNISWLRQQIGLVQQEPILFDCTIRENIAYGDNSREVPIEEVIEAAKKANIHNFISSLPQGYDTPAGDKGTQLSGGQKQRIAIARALVREPKIILLDEATSALDTESEAIVQEALDKAREGRTCITIAHRLSTIRNADCIVVISNGKVSEIGTHSELMNAKEFYYTLVKKQEAAK</sequence>
<gene>
    <name evidence="16" type="ORF">DGYR_LOCUS580</name>
</gene>
<keyword evidence="10 13" id="KW-0472">Membrane</keyword>
<dbReference type="Pfam" id="PF00664">
    <property type="entry name" value="ABC_membrane"/>
    <property type="match status" value="2"/>
</dbReference>
<dbReference type="SUPFAM" id="SSF52540">
    <property type="entry name" value="P-loop containing nucleoside triphosphate hydrolases"/>
    <property type="match status" value="2"/>
</dbReference>
<dbReference type="CDD" id="cd18577">
    <property type="entry name" value="ABC_6TM_Pgp_ABCB1_D1_like"/>
    <property type="match status" value="1"/>
</dbReference>
<proteinExistence type="inferred from homology"/>
<feature type="compositionally biased region" description="Basic and acidic residues" evidence="12">
    <location>
        <begin position="10"/>
        <end position="40"/>
    </location>
</feature>
<dbReference type="EMBL" id="CAJFCJ010000001">
    <property type="protein sequence ID" value="CAD5111259.1"/>
    <property type="molecule type" value="Genomic_DNA"/>
</dbReference>
<comment type="caution">
    <text evidence="16">The sequence shown here is derived from an EMBL/GenBank/DDBJ whole genome shotgun (WGS) entry which is preliminary data.</text>
</comment>
<dbReference type="AlphaFoldDB" id="A0A7I8V7V2"/>
<feature type="transmembrane region" description="Helical" evidence="13">
    <location>
        <begin position="330"/>
        <end position="351"/>
    </location>
</feature>
<feature type="region of interest" description="Disordered" evidence="12">
    <location>
        <begin position="1"/>
        <end position="40"/>
    </location>
</feature>
<dbReference type="PROSITE" id="PS50929">
    <property type="entry name" value="ABC_TM1F"/>
    <property type="match status" value="2"/>
</dbReference>
<evidence type="ECO:0000259" key="14">
    <source>
        <dbReference type="PROSITE" id="PS50893"/>
    </source>
</evidence>
<organism evidence="16 17">
    <name type="scientific">Dimorphilus gyrociliatus</name>
    <dbReference type="NCBI Taxonomy" id="2664684"/>
    <lineage>
        <taxon>Eukaryota</taxon>
        <taxon>Metazoa</taxon>
        <taxon>Spiralia</taxon>
        <taxon>Lophotrochozoa</taxon>
        <taxon>Annelida</taxon>
        <taxon>Polychaeta</taxon>
        <taxon>Polychaeta incertae sedis</taxon>
        <taxon>Dinophilidae</taxon>
        <taxon>Dimorphilus</taxon>
    </lineage>
</organism>
<dbReference type="GO" id="GO:0090374">
    <property type="term" value="P:oligopeptide export from mitochondrion"/>
    <property type="evidence" value="ECO:0007669"/>
    <property type="project" value="TreeGrafter"/>
</dbReference>
<dbReference type="Gene3D" id="1.20.1560.10">
    <property type="entry name" value="ABC transporter type 1, transmembrane domain"/>
    <property type="match status" value="1"/>
</dbReference>
<feature type="transmembrane region" description="Helical" evidence="13">
    <location>
        <begin position="116"/>
        <end position="141"/>
    </location>
</feature>
<dbReference type="PROSITE" id="PS50893">
    <property type="entry name" value="ABC_TRANSPORTER_2"/>
    <property type="match status" value="2"/>
</dbReference>
<feature type="transmembrane region" description="Helical" evidence="13">
    <location>
        <begin position="857"/>
        <end position="876"/>
    </location>
</feature>
<dbReference type="GO" id="GO:0015421">
    <property type="term" value="F:ABC-type oligopeptide transporter activity"/>
    <property type="evidence" value="ECO:0007669"/>
    <property type="project" value="TreeGrafter"/>
</dbReference>
<feature type="domain" description="ABC transmembrane type-1" evidence="15">
    <location>
        <begin position="712"/>
        <end position="998"/>
    </location>
</feature>
<feature type="transmembrane region" description="Helical" evidence="13">
    <location>
        <begin position="59"/>
        <end position="83"/>
    </location>
</feature>
<evidence type="ECO:0000256" key="2">
    <source>
        <dbReference type="ARBA" id="ARBA00007577"/>
    </source>
</evidence>
<evidence type="ECO:0000256" key="5">
    <source>
        <dbReference type="ARBA" id="ARBA00022737"/>
    </source>
</evidence>
<dbReference type="GO" id="GO:0005743">
    <property type="term" value="C:mitochondrial inner membrane"/>
    <property type="evidence" value="ECO:0007669"/>
    <property type="project" value="TreeGrafter"/>
</dbReference>
<feature type="domain" description="ABC transmembrane type-1" evidence="15">
    <location>
        <begin position="64"/>
        <end position="359"/>
    </location>
</feature>
<keyword evidence="11" id="KW-0325">Glycoprotein</keyword>
<dbReference type="FunFam" id="1.20.1560.10:FF:000009">
    <property type="entry name" value="ABC transporter B family member 1"/>
    <property type="match status" value="1"/>
</dbReference>
<feature type="domain" description="ABC transporter" evidence="14">
    <location>
        <begin position="1033"/>
        <end position="1271"/>
    </location>
</feature>
<feature type="transmembrane region" description="Helical" evidence="13">
    <location>
        <begin position="708"/>
        <end position="730"/>
    </location>
</feature>
<evidence type="ECO:0000256" key="4">
    <source>
        <dbReference type="ARBA" id="ARBA00022692"/>
    </source>
</evidence>
<evidence type="ECO:0000256" key="8">
    <source>
        <dbReference type="ARBA" id="ARBA00022967"/>
    </source>
</evidence>
<keyword evidence="17" id="KW-1185">Reference proteome</keyword>
<reference evidence="16 17" key="1">
    <citation type="submission" date="2020-08" db="EMBL/GenBank/DDBJ databases">
        <authorList>
            <person name="Hejnol A."/>
        </authorList>
    </citation>
    <scope>NUCLEOTIDE SEQUENCE [LARGE SCALE GENOMIC DNA]</scope>
</reference>
<name>A0A7I8V7V2_9ANNE</name>
<dbReference type="PROSITE" id="PS00211">
    <property type="entry name" value="ABC_TRANSPORTER_1"/>
    <property type="match status" value="2"/>
</dbReference>
<dbReference type="OrthoDB" id="6500128at2759"/>
<keyword evidence="6" id="KW-0547">Nucleotide-binding</keyword>
<evidence type="ECO:0000256" key="13">
    <source>
        <dbReference type="SAM" id="Phobius"/>
    </source>
</evidence>
<dbReference type="PANTHER" id="PTHR43394:SF27">
    <property type="entry name" value="ATP-DEPENDENT TRANSLOCASE ABCB1-LIKE"/>
    <property type="match status" value="1"/>
</dbReference>
<protein>
    <submittedName>
        <fullName evidence="16">DgyrCDS587</fullName>
    </submittedName>
</protein>
<comment type="similarity">
    <text evidence="2">Belongs to the ABC transporter superfamily. ABCB family. Multidrug resistance exporter (TC 3.A.1.201) subfamily.</text>
</comment>
<dbReference type="Proteomes" id="UP000549394">
    <property type="component" value="Unassembled WGS sequence"/>
</dbReference>
<dbReference type="GO" id="GO:0016887">
    <property type="term" value="F:ATP hydrolysis activity"/>
    <property type="evidence" value="ECO:0007669"/>
    <property type="project" value="InterPro"/>
</dbReference>
<dbReference type="InterPro" id="IPR036640">
    <property type="entry name" value="ABC1_TM_sf"/>
</dbReference>
<dbReference type="SUPFAM" id="SSF90123">
    <property type="entry name" value="ABC transporter transmembrane region"/>
    <property type="match status" value="2"/>
</dbReference>
<dbReference type="FunFam" id="3.40.50.300:FF:000479">
    <property type="entry name" value="Multidrug resistance protein 1A"/>
    <property type="match status" value="1"/>
</dbReference>
<evidence type="ECO:0000256" key="11">
    <source>
        <dbReference type="ARBA" id="ARBA00023180"/>
    </source>
</evidence>
<dbReference type="FunFam" id="3.40.50.300:FF:000205">
    <property type="entry name" value="ABC transporter B family member 4"/>
    <property type="match status" value="1"/>
</dbReference>
<keyword evidence="3" id="KW-0813">Transport</keyword>
<evidence type="ECO:0000256" key="6">
    <source>
        <dbReference type="ARBA" id="ARBA00022741"/>
    </source>
</evidence>
<evidence type="ECO:0000256" key="7">
    <source>
        <dbReference type="ARBA" id="ARBA00022840"/>
    </source>
</evidence>
<evidence type="ECO:0000256" key="3">
    <source>
        <dbReference type="ARBA" id="ARBA00022448"/>
    </source>
</evidence>
<keyword evidence="4 13" id="KW-0812">Transmembrane</keyword>
<accession>A0A7I8V7V2</accession>
<evidence type="ECO:0000256" key="9">
    <source>
        <dbReference type="ARBA" id="ARBA00022989"/>
    </source>
</evidence>
<dbReference type="CDD" id="cd18578">
    <property type="entry name" value="ABC_6TM_Pgp_ABCB1_D2_like"/>
    <property type="match status" value="1"/>
</dbReference>
<comment type="subcellular location">
    <subcellularLocation>
        <location evidence="1">Membrane</location>
        <topology evidence="1">Multi-pass membrane protein</topology>
    </subcellularLocation>
</comment>
<evidence type="ECO:0000256" key="10">
    <source>
        <dbReference type="ARBA" id="ARBA00023136"/>
    </source>
</evidence>
<evidence type="ECO:0000256" key="12">
    <source>
        <dbReference type="SAM" id="MobiDB-lite"/>
    </source>
</evidence>
<keyword evidence="5" id="KW-0677">Repeat</keyword>
<dbReference type="Pfam" id="PF00005">
    <property type="entry name" value="ABC_tran"/>
    <property type="match status" value="2"/>
</dbReference>
<feature type="domain" description="ABC transporter" evidence="14">
    <location>
        <begin position="393"/>
        <end position="629"/>
    </location>
</feature>
<keyword evidence="9 13" id="KW-1133">Transmembrane helix</keyword>
<feature type="transmembrane region" description="Helical" evidence="13">
    <location>
        <begin position="295"/>
        <end position="318"/>
    </location>
</feature>
<dbReference type="Gene3D" id="3.40.50.300">
    <property type="entry name" value="P-loop containing nucleotide triphosphate hydrolases"/>
    <property type="match status" value="2"/>
</dbReference>
<evidence type="ECO:0000259" key="15">
    <source>
        <dbReference type="PROSITE" id="PS50929"/>
    </source>
</evidence>
<evidence type="ECO:0000313" key="17">
    <source>
        <dbReference type="Proteomes" id="UP000549394"/>
    </source>
</evidence>
<evidence type="ECO:0000313" key="16">
    <source>
        <dbReference type="EMBL" id="CAD5111259.1"/>
    </source>
</evidence>
<dbReference type="InterPro" id="IPR011527">
    <property type="entry name" value="ABC1_TM_dom"/>
</dbReference>
<keyword evidence="8" id="KW-1278">Translocase</keyword>
<feature type="transmembrane region" description="Helical" evidence="13">
    <location>
        <begin position="192"/>
        <end position="210"/>
    </location>
</feature>
<dbReference type="InterPro" id="IPR017871">
    <property type="entry name" value="ABC_transporter-like_CS"/>
</dbReference>
<evidence type="ECO:0000256" key="1">
    <source>
        <dbReference type="ARBA" id="ARBA00004141"/>
    </source>
</evidence>
<dbReference type="InterPro" id="IPR027417">
    <property type="entry name" value="P-loop_NTPase"/>
</dbReference>
<feature type="transmembrane region" description="Helical" evidence="13">
    <location>
        <begin position="831"/>
        <end position="851"/>
    </location>
</feature>
<dbReference type="SMART" id="SM00382">
    <property type="entry name" value="AAA"/>
    <property type="match status" value="2"/>
</dbReference>
<feature type="transmembrane region" description="Helical" evidence="13">
    <location>
        <begin position="935"/>
        <end position="962"/>
    </location>
</feature>
<dbReference type="FunFam" id="1.20.1560.10:FF:000018">
    <property type="entry name" value="ATP-binding cassette subfamily B member 11"/>
    <property type="match status" value="1"/>
</dbReference>
<feature type="transmembrane region" description="Helical" evidence="13">
    <location>
        <begin position="750"/>
        <end position="770"/>
    </location>
</feature>
<dbReference type="PANTHER" id="PTHR43394">
    <property type="entry name" value="ATP-DEPENDENT PERMEASE MDL1, MITOCHONDRIAL"/>
    <property type="match status" value="1"/>
</dbReference>
<dbReference type="InterPro" id="IPR039421">
    <property type="entry name" value="Type_1_exporter"/>
</dbReference>
<dbReference type="InterPro" id="IPR003439">
    <property type="entry name" value="ABC_transporter-like_ATP-bd"/>
</dbReference>
<dbReference type="CDD" id="cd03249">
    <property type="entry name" value="ABC_MTABC3_MDL1_MDL2"/>
    <property type="match status" value="2"/>
</dbReference>
<keyword evidence="7" id="KW-0067">ATP-binding</keyword>
<feature type="transmembrane region" description="Helical" evidence="13">
    <location>
        <begin position="216"/>
        <end position="234"/>
    </location>
</feature>
<dbReference type="GO" id="GO:0005524">
    <property type="term" value="F:ATP binding"/>
    <property type="evidence" value="ECO:0007669"/>
    <property type="project" value="UniProtKB-KW"/>
</dbReference>
<dbReference type="InterPro" id="IPR003593">
    <property type="entry name" value="AAA+_ATPase"/>
</dbReference>